<keyword evidence="7" id="KW-0735">Signal-anchor</keyword>
<dbReference type="SUPFAM" id="SSF51445">
    <property type="entry name" value="(Trans)glycosidases"/>
    <property type="match status" value="1"/>
</dbReference>
<keyword evidence="5" id="KW-1003">Cell membrane</keyword>
<evidence type="ECO:0000256" key="5">
    <source>
        <dbReference type="ARBA" id="ARBA00022475"/>
    </source>
</evidence>
<evidence type="ECO:0000256" key="7">
    <source>
        <dbReference type="ARBA" id="ARBA00022968"/>
    </source>
</evidence>
<comment type="subcellular location">
    <subcellularLocation>
        <location evidence="2">Cell membrane</location>
        <topology evidence="2">Single-pass type II membrane protein</topology>
    </subcellularLocation>
</comment>
<comment type="similarity">
    <text evidence="3">Belongs to the glycosyl hydrolase 17 family.</text>
</comment>
<keyword evidence="11" id="KW-0961">Cell wall biogenesis/degradation</keyword>
<evidence type="ECO:0000256" key="1">
    <source>
        <dbReference type="ARBA" id="ARBA00000382"/>
    </source>
</evidence>
<dbReference type="FunFam" id="3.20.20.80:FF:000151">
    <property type="entry name" value="Glucan endo-1,3-beta-glucosidase btgC"/>
    <property type="match status" value="1"/>
</dbReference>
<sequence>MEGKRHGGQEEEVMNNKNLHKVFPGMDYTPLNSQYPDCLHVPPSQNNITRDMAVMSQLTNAVRLYGTDCNQTAMVLHAMDRLKLTDMKLWVGVWLGNNQTTNDRQVAHFWEIIDNELAAKKSLDRFKGVIVGNEVLFRKDLSETTLLKNITDIKKNLTDRGHTLPIATSDLGDNWTADMATKVDVVMSNVHPFFAGVEVGKAAGWTWDFWTTHDVALTANNKSISQVIAEVGWPTGGGNNCGEGTCSSSNQGSVAGVTELNEFMEDWICPSMKNKTEYFWFSAFDEPWKIQYNEKGKEWEDKWGLMDVNRNLKKGVTIPDCGGETV</sequence>
<keyword evidence="12" id="KW-0624">Polysaccharide degradation</keyword>
<evidence type="ECO:0000256" key="10">
    <source>
        <dbReference type="ARBA" id="ARBA00023277"/>
    </source>
</evidence>
<evidence type="ECO:0000256" key="2">
    <source>
        <dbReference type="ARBA" id="ARBA00004401"/>
    </source>
</evidence>
<dbReference type="GO" id="GO:0005886">
    <property type="term" value="C:plasma membrane"/>
    <property type="evidence" value="ECO:0007669"/>
    <property type="project" value="UniProtKB-SubCell"/>
</dbReference>
<protein>
    <recommendedName>
        <fullName evidence="4">glucan endo-1,3-beta-D-glucosidase</fullName>
        <ecNumber evidence="4">3.2.1.39</ecNumber>
    </recommendedName>
    <alternativeName>
        <fullName evidence="15">Endo-1,3-beta-glucanase btgC</fullName>
    </alternativeName>
    <alternativeName>
        <fullName evidence="14">Laminarinase btgC</fullName>
    </alternativeName>
</protein>
<evidence type="ECO:0000256" key="8">
    <source>
        <dbReference type="ARBA" id="ARBA00023136"/>
    </source>
</evidence>
<keyword evidence="7" id="KW-0812">Transmembrane</keyword>
<evidence type="ECO:0000256" key="14">
    <source>
        <dbReference type="ARBA" id="ARBA00042373"/>
    </source>
</evidence>
<keyword evidence="9" id="KW-0325">Glycoprotein</keyword>
<dbReference type="GO" id="GO:0000272">
    <property type="term" value="P:polysaccharide catabolic process"/>
    <property type="evidence" value="ECO:0007669"/>
    <property type="project" value="UniProtKB-KW"/>
</dbReference>
<dbReference type="OrthoDB" id="68336at2759"/>
<gene>
    <name evidence="16" type="ORF">DM02DRAFT_189618</name>
</gene>
<dbReference type="GO" id="GO:0009986">
    <property type="term" value="C:cell surface"/>
    <property type="evidence" value="ECO:0007669"/>
    <property type="project" value="TreeGrafter"/>
</dbReference>
<dbReference type="AlphaFoldDB" id="A0A2V1D8Z7"/>
<dbReference type="EC" id="3.2.1.39" evidence="4"/>
<evidence type="ECO:0000256" key="13">
    <source>
        <dbReference type="ARBA" id="ARBA00037649"/>
    </source>
</evidence>
<evidence type="ECO:0000256" key="3">
    <source>
        <dbReference type="ARBA" id="ARBA00008773"/>
    </source>
</evidence>
<keyword evidence="17" id="KW-1185">Reference proteome</keyword>
<dbReference type="InterPro" id="IPR017853">
    <property type="entry name" value="GH"/>
</dbReference>
<organism evidence="16 17">
    <name type="scientific">Periconia macrospinosa</name>
    <dbReference type="NCBI Taxonomy" id="97972"/>
    <lineage>
        <taxon>Eukaryota</taxon>
        <taxon>Fungi</taxon>
        <taxon>Dikarya</taxon>
        <taxon>Ascomycota</taxon>
        <taxon>Pezizomycotina</taxon>
        <taxon>Dothideomycetes</taxon>
        <taxon>Pleosporomycetidae</taxon>
        <taxon>Pleosporales</taxon>
        <taxon>Massarineae</taxon>
        <taxon>Periconiaceae</taxon>
        <taxon>Periconia</taxon>
    </lineage>
</organism>
<dbReference type="Proteomes" id="UP000244855">
    <property type="component" value="Unassembled WGS sequence"/>
</dbReference>
<evidence type="ECO:0000256" key="9">
    <source>
        <dbReference type="ARBA" id="ARBA00023180"/>
    </source>
</evidence>
<evidence type="ECO:0000256" key="4">
    <source>
        <dbReference type="ARBA" id="ARBA00012780"/>
    </source>
</evidence>
<accession>A0A2V1D8Z7</accession>
<dbReference type="EMBL" id="KZ805531">
    <property type="protein sequence ID" value="PVH94521.1"/>
    <property type="molecule type" value="Genomic_DNA"/>
</dbReference>
<evidence type="ECO:0000256" key="12">
    <source>
        <dbReference type="ARBA" id="ARBA00023326"/>
    </source>
</evidence>
<dbReference type="GO" id="GO:0042973">
    <property type="term" value="F:glucan endo-1,3-beta-D-glucosidase activity"/>
    <property type="evidence" value="ECO:0007669"/>
    <property type="project" value="UniProtKB-EC"/>
</dbReference>
<name>A0A2V1D8Z7_9PLEO</name>
<dbReference type="PANTHER" id="PTHR16631">
    <property type="entry name" value="GLUCAN 1,3-BETA-GLUCOSIDASE"/>
    <property type="match status" value="1"/>
</dbReference>
<evidence type="ECO:0000256" key="11">
    <source>
        <dbReference type="ARBA" id="ARBA00023316"/>
    </source>
</evidence>
<dbReference type="InterPro" id="IPR050732">
    <property type="entry name" value="Beta-glucan_modifiers"/>
</dbReference>
<dbReference type="PANTHER" id="PTHR16631:SF17">
    <property type="entry name" value="GLUCAN ENDO-1,3-BETA-GLUCOSIDASE BTGC"/>
    <property type="match status" value="1"/>
</dbReference>
<comment type="function">
    <text evidence="13">Glucanases play a role in cell expansion during growth, in cell-cell fusion during mating, and in spore release during sporulation. This enzyme may be involved in beta-glucan degradation. Active on laminarin and lichenan.</text>
</comment>
<evidence type="ECO:0000313" key="17">
    <source>
        <dbReference type="Proteomes" id="UP000244855"/>
    </source>
</evidence>
<evidence type="ECO:0000256" key="15">
    <source>
        <dbReference type="ARBA" id="ARBA00043078"/>
    </source>
</evidence>
<dbReference type="GO" id="GO:0009277">
    <property type="term" value="C:fungal-type cell wall"/>
    <property type="evidence" value="ECO:0007669"/>
    <property type="project" value="TreeGrafter"/>
</dbReference>
<dbReference type="GO" id="GO:0071555">
    <property type="term" value="P:cell wall organization"/>
    <property type="evidence" value="ECO:0007669"/>
    <property type="project" value="UniProtKB-KW"/>
</dbReference>
<keyword evidence="10" id="KW-0119">Carbohydrate metabolism</keyword>
<dbReference type="GO" id="GO:0005576">
    <property type="term" value="C:extracellular region"/>
    <property type="evidence" value="ECO:0007669"/>
    <property type="project" value="TreeGrafter"/>
</dbReference>
<keyword evidence="6 16" id="KW-0378">Hydrolase</keyword>
<reference evidence="16 17" key="1">
    <citation type="journal article" date="2018" name="Sci. Rep.">
        <title>Comparative genomics provides insights into the lifestyle and reveals functional heterogeneity of dark septate endophytic fungi.</title>
        <authorList>
            <person name="Knapp D.G."/>
            <person name="Nemeth J.B."/>
            <person name="Barry K."/>
            <person name="Hainaut M."/>
            <person name="Henrissat B."/>
            <person name="Johnson J."/>
            <person name="Kuo A."/>
            <person name="Lim J.H.P."/>
            <person name="Lipzen A."/>
            <person name="Nolan M."/>
            <person name="Ohm R.A."/>
            <person name="Tamas L."/>
            <person name="Grigoriev I.V."/>
            <person name="Spatafora J.W."/>
            <person name="Nagy L.G."/>
            <person name="Kovacs G.M."/>
        </authorList>
    </citation>
    <scope>NUCLEOTIDE SEQUENCE [LARGE SCALE GENOMIC DNA]</scope>
    <source>
        <strain evidence="16 17">DSE2036</strain>
    </source>
</reference>
<keyword evidence="8" id="KW-0472">Membrane</keyword>
<proteinExistence type="inferred from homology"/>
<dbReference type="STRING" id="97972.A0A2V1D8Z7"/>
<evidence type="ECO:0000313" key="16">
    <source>
        <dbReference type="EMBL" id="PVH94521.1"/>
    </source>
</evidence>
<comment type="catalytic activity">
    <reaction evidence="1">
        <text>Hydrolysis of (1-&gt;3)-beta-D-glucosidic linkages in (1-&gt;3)-beta-D-glucans.</text>
        <dbReference type="EC" id="3.2.1.39"/>
    </reaction>
</comment>
<dbReference type="Gene3D" id="3.20.20.80">
    <property type="entry name" value="Glycosidases"/>
    <property type="match status" value="2"/>
</dbReference>
<evidence type="ECO:0000256" key="6">
    <source>
        <dbReference type="ARBA" id="ARBA00022801"/>
    </source>
</evidence>